<gene>
    <name evidence="5" type="ORF">HNR68_002447</name>
</gene>
<dbReference type="Pfam" id="PF03446">
    <property type="entry name" value="NAD_binding_2"/>
    <property type="match status" value="1"/>
</dbReference>
<evidence type="ECO:0000313" key="5">
    <source>
        <dbReference type="EMBL" id="NYI83817.1"/>
    </source>
</evidence>
<reference evidence="5 6" key="1">
    <citation type="submission" date="2020-07" db="EMBL/GenBank/DDBJ databases">
        <title>Sequencing the genomes of 1000 actinobacteria strains.</title>
        <authorList>
            <person name="Klenk H.-P."/>
        </authorList>
    </citation>
    <scope>NUCLEOTIDE SEQUENCE [LARGE SCALE GENOMIC DNA]</scope>
    <source>
        <strain evidence="5 6">DSM 44065</strain>
    </source>
</reference>
<dbReference type="PANTHER" id="PTHR43580">
    <property type="entry name" value="OXIDOREDUCTASE GLYR1-RELATED"/>
    <property type="match status" value="1"/>
</dbReference>
<keyword evidence="6" id="KW-1185">Reference proteome</keyword>
<dbReference type="EMBL" id="JACCFJ010000001">
    <property type="protein sequence ID" value="NYI83817.1"/>
    <property type="molecule type" value="Genomic_DNA"/>
</dbReference>
<keyword evidence="2" id="KW-0560">Oxidoreductase</keyword>
<proteinExistence type="inferred from homology"/>
<dbReference type="RefSeq" id="WP_343050089.1">
    <property type="nucleotide sequence ID" value="NZ_BAABFH010000001.1"/>
</dbReference>
<dbReference type="GO" id="GO:0016491">
    <property type="term" value="F:oxidoreductase activity"/>
    <property type="evidence" value="ECO:0007669"/>
    <property type="project" value="UniProtKB-KW"/>
</dbReference>
<evidence type="ECO:0000313" key="6">
    <source>
        <dbReference type="Proteomes" id="UP000587002"/>
    </source>
</evidence>
<dbReference type="SUPFAM" id="SSF51735">
    <property type="entry name" value="NAD(P)-binding Rossmann-fold domains"/>
    <property type="match status" value="1"/>
</dbReference>
<sequence length="287" mass="29708">MNEPVTVIGLGPMGRAMTGALLDAGHPVTVWNRTASRADGVVARGAVLAASPAEAVRASEVVVLSLTDYQAMYDVLGPVEDLSGTVLVNLSSDSPETTRAAAAWAARRGARFLTGGVMVPAPVVGTPDAYVHYSGPWDVFAAHEETLRVIGVPHHMGTDPGLAQLHYQAGLDVFLTTLSAFLHGTALLGRAGVTAAEFAPWAARVLRLVVDLLPGAAEQVDADHHPGDLSTARMMGASAAHVLAASEEAGIDLGLPRAVKAHYDRAIAAGRGGDDWTSLVHGVRDPG</sequence>
<name>A0A853ARI2_9PSEU</name>
<evidence type="ECO:0000259" key="3">
    <source>
        <dbReference type="Pfam" id="PF03446"/>
    </source>
</evidence>
<dbReference type="InterPro" id="IPR048666">
    <property type="entry name" value="RedAm-like_C"/>
</dbReference>
<protein>
    <submittedName>
        <fullName evidence="5">3-hydroxyisobutyrate dehydrogenase-like beta-hydroxyacid dehydrogenase</fullName>
    </submittedName>
</protein>
<dbReference type="Gene3D" id="1.10.1040.10">
    <property type="entry name" value="N-(1-d-carboxylethyl)-l-norvaline Dehydrogenase, domain 2"/>
    <property type="match status" value="1"/>
</dbReference>
<comment type="similarity">
    <text evidence="1">Belongs to the HIBADH-related family.</text>
</comment>
<dbReference type="InterPro" id="IPR015815">
    <property type="entry name" value="HIBADH-related"/>
</dbReference>
<evidence type="ECO:0000256" key="1">
    <source>
        <dbReference type="ARBA" id="ARBA00009080"/>
    </source>
</evidence>
<dbReference type="PIRSF" id="PIRSF000103">
    <property type="entry name" value="HIBADH"/>
    <property type="match status" value="1"/>
</dbReference>
<dbReference type="InterPro" id="IPR013328">
    <property type="entry name" value="6PGD_dom2"/>
</dbReference>
<dbReference type="Gene3D" id="3.40.50.720">
    <property type="entry name" value="NAD(P)-binding Rossmann-like Domain"/>
    <property type="match status" value="1"/>
</dbReference>
<dbReference type="Pfam" id="PF21761">
    <property type="entry name" value="RedAm-like_C"/>
    <property type="match status" value="1"/>
</dbReference>
<evidence type="ECO:0000256" key="2">
    <source>
        <dbReference type="ARBA" id="ARBA00023002"/>
    </source>
</evidence>
<dbReference type="AlphaFoldDB" id="A0A853ARI2"/>
<organism evidence="5 6">
    <name type="scientific">Saccharopolyspora hordei</name>
    <dbReference type="NCBI Taxonomy" id="1838"/>
    <lineage>
        <taxon>Bacteria</taxon>
        <taxon>Bacillati</taxon>
        <taxon>Actinomycetota</taxon>
        <taxon>Actinomycetes</taxon>
        <taxon>Pseudonocardiales</taxon>
        <taxon>Pseudonocardiaceae</taxon>
        <taxon>Saccharopolyspora</taxon>
    </lineage>
</organism>
<dbReference type="InterPro" id="IPR036291">
    <property type="entry name" value="NAD(P)-bd_dom_sf"/>
</dbReference>
<dbReference type="InterPro" id="IPR051265">
    <property type="entry name" value="HIBADH-related_NP60_sf"/>
</dbReference>
<dbReference type="Proteomes" id="UP000587002">
    <property type="component" value="Unassembled WGS sequence"/>
</dbReference>
<accession>A0A853ARI2</accession>
<dbReference type="InterPro" id="IPR006115">
    <property type="entry name" value="6PGDH_NADP-bd"/>
</dbReference>
<dbReference type="PANTHER" id="PTHR43580:SF2">
    <property type="entry name" value="CYTOKINE-LIKE NUCLEAR FACTOR N-PAC"/>
    <property type="match status" value="1"/>
</dbReference>
<comment type="caution">
    <text evidence="5">The sequence shown here is derived from an EMBL/GenBank/DDBJ whole genome shotgun (WGS) entry which is preliminary data.</text>
</comment>
<feature type="domain" description="6-phosphogluconate dehydrogenase NADP-binding" evidence="3">
    <location>
        <begin position="5"/>
        <end position="117"/>
    </location>
</feature>
<feature type="domain" description="NADPH-dependent reductive aminase-like C-terminal" evidence="4">
    <location>
        <begin position="159"/>
        <end position="284"/>
    </location>
</feature>
<evidence type="ECO:0000259" key="4">
    <source>
        <dbReference type="Pfam" id="PF21761"/>
    </source>
</evidence>
<dbReference type="GO" id="GO:0050661">
    <property type="term" value="F:NADP binding"/>
    <property type="evidence" value="ECO:0007669"/>
    <property type="project" value="InterPro"/>
</dbReference>